<accession>A0A7S2SWI1</accession>
<dbReference type="SUPFAM" id="SSF55856">
    <property type="entry name" value="Cytochrome b5-like heme/steroid binding domain"/>
    <property type="match status" value="2"/>
</dbReference>
<evidence type="ECO:0000313" key="8">
    <source>
        <dbReference type="EMBL" id="CAD9710734.1"/>
    </source>
</evidence>
<dbReference type="InterPro" id="IPR050577">
    <property type="entry name" value="MAPR/NEUFC/NENF-like"/>
</dbReference>
<gene>
    <name evidence="8" type="ORF">RMAR1173_LOCUS21728</name>
</gene>
<dbReference type="GO" id="GO:0016020">
    <property type="term" value="C:membrane"/>
    <property type="evidence" value="ECO:0007669"/>
    <property type="project" value="TreeGrafter"/>
</dbReference>
<protein>
    <recommendedName>
        <fullName evidence="7">Cytochrome b5 heme-binding domain-containing protein</fullName>
    </recommendedName>
</protein>
<comment type="similarity">
    <text evidence="6">Belongs to the cytochrome b5 family. MAPR subfamily.</text>
</comment>
<organism evidence="8">
    <name type="scientific">Rhizochromulina marina</name>
    <dbReference type="NCBI Taxonomy" id="1034831"/>
    <lineage>
        <taxon>Eukaryota</taxon>
        <taxon>Sar</taxon>
        <taxon>Stramenopiles</taxon>
        <taxon>Ochrophyta</taxon>
        <taxon>Dictyochophyceae</taxon>
        <taxon>Rhizochromulinales</taxon>
        <taxon>Rhizochromulina</taxon>
    </lineage>
</organism>
<keyword evidence="3" id="KW-0479">Metal-binding</keyword>
<dbReference type="InterPro" id="IPR036400">
    <property type="entry name" value="Cyt_B5-like_heme/steroid_sf"/>
</dbReference>
<evidence type="ECO:0000256" key="5">
    <source>
        <dbReference type="ARBA" id="ARBA00023004"/>
    </source>
</evidence>
<reference evidence="8" key="1">
    <citation type="submission" date="2021-01" db="EMBL/GenBank/DDBJ databases">
        <authorList>
            <person name="Corre E."/>
            <person name="Pelletier E."/>
            <person name="Niang G."/>
            <person name="Scheremetjew M."/>
            <person name="Finn R."/>
            <person name="Kale V."/>
            <person name="Holt S."/>
            <person name="Cochrane G."/>
            <person name="Meng A."/>
            <person name="Brown T."/>
            <person name="Cohen L."/>
        </authorList>
    </citation>
    <scope>NUCLEOTIDE SEQUENCE</scope>
    <source>
        <strain evidence="8">CCMP1243</strain>
    </source>
</reference>
<dbReference type="InterPro" id="IPR001199">
    <property type="entry name" value="Cyt_B5-like_heme/steroid-bd"/>
</dbReference>
<dbReference type="PANTHER" id="PTHR10281">
    <property type="entry name" value="MEMBRANE-ASSOCIATED PROGESTERONE RECEPTOR COMPONENT-RELATED"/>
    <property type="match status" value="1"/>
</dbReference>
<evidence type="ECO:0000256" key="2">
    <source>
        <dbReference type="ARBA" id="ARBA00022617"/>
    </source>
</evidence>
<evidence type="ECO:0000256" key="1">
    <source>
        <dbReference type="ARBA" id="ARBA00004240"/>
    </source>
</evidence>
<dbReference type="SMART" id="SM01117">
    <property type="entry name" value="Cyt-b5"/>
    <property type="match status" value="1"/>
</dbReference>
<evidence type="ECO:0000256" key="3">
    <source>
        <dbReference type="ARBA" id="ARBA00022723"/>
    </source>
</evidence>
<evidence type="ECO:0000259" key="7">
    <source>
        <dbReference type="SMART" id="SM01117"/>
    </source>
</evidence>
<comment type="subcellular location">
    <subcellularLocation>
        <location evidence="1">Endoplasmic reticulum</location>
    </subcellularLocation>
</comment>
<dbReference type="Gene3D" id="3.10.120.10">
    <property type="entry name" value="Cytochrome b5-like heme/steroid binding domain"/>
    <property type="match status" value="2"/>
</dbReference>
<sequence length="185" mass="20732">MFYGPEGPYHVFAGHEITRCLARGTFQEDLDRGDVEDCSHAEIDDLENWVTKYKHIKRYPIAGRLVHPPESRSMTMEELSGFTGRTQPPKGRVNPPMYIGIKGQVLDVSFGGYDMYKPGAPYNILLGKDSSRALAKVSLDEKDVASRDISDLTASQIKVLDDWADKFKNKKLYPIVGTYPFPGSS</sequence>
<evidence type="ECO:0000256" key="6">
    <source>
        <dbReference type="ARBA" id="ARBA00038357"/>
    </source>
</evidence>
<keyword evidence="4" id="KW-0256">Endoplasmic reticulum</keyword>
<evidence type="ECO:0000256" key="4">
    <source>
        <dbReference type="ARBA" id="ARBA00022824"/>
    </source>
</evidence>
<keyword evidence="2" id="KW-0349">Heme</keyword>
<feature type="domain" description="Cytochrome b5 heme-binding" evidence="7">
    <location>
        <begin position="74"/>
        <end position="180"/>
    </location>
</feature>
<dbReference type="GO" id="GO:0012505">
    <property type="term" value="C:endomembrane system"/>
    <property type="evidence" value="ECO:0007669"/>
    <property type="project" value="TreeGrafter"/>
</dbReference>
<proteinExistence type="inferred from homology"/>
<dbReference type="AlphaFoldDB" id="A0A7S2SWI1"/>
<dbReference type="EMBL" id="HBHJ01032811">
    <property type="protein sequence ID" value="CAD9710734.1"/>
    <property type="molecule type" value="Transcribed_RNA"/>
</dbReference>
<name>A0A7S2SWI1_9STRA</name>
<dbReference type="PANTHER" id="PTHR10281:SF72">
    <property type="entry name" value="NEUDESIN"/>
    <property type="match status" value="1"/>
</dbReference>
<keyword evidence="5" id="KW-0408">Iron</keyword>